<gene>
    <name evidence="2" type="ORF">ABZ507_05690</name>
</gene>
<reference evidence="2 3" key="1">
    <citation type="submission" date="2024-06" db="EMBL/GenBank/DDBJ databases">
        <title>The Natural Products Discovery Center: Release of the First 8490 Sequenced Strains for Exploring Actinobacteria Biosynthetic Diversity.</title>
        <authorList>
            <person name="Kalkreuter E."/>
            <person name="Kautsar S.A."/>
            <person name="Yang D."/>
            <person name="Bader C.D."/>
            <person name="Teijaro C.N."/>
            <person name="Fluegel L."/>
            <person name="Davis C.M."/>
            <person name="Simpson J.R."/>
            <person name="Lauterbach L."/>
            <person name="Steele A.D."/>
            <person name="Gui C."/>
            <person name="Meng S."/>
            <person name="Li G."/>
            <person name="Viehrig K."/>
            <person name="Ye F."/>
            <person name="Su P."/>
            <person name="Kiefer A.F."/>
            <person name="Nichols A."/>
            <person name="Cepeda A.J."/>
            <person name="Yan W."/>
            <person name="Fan B."/>
            <person name="Jiang Y."/>
            <person name="Adhikari A."/>
            <person name="Zheng C.-J."/>
            <person name="Schuster L."/>
            <person name="Cowan T.M."/>
            <person name="Smanski M.J."/>
            <person name="Chevrette M.G."/>
            <person name="De Carvalho L.P.S."/>
            <person name="Shen B."/>
        </authorList>
    </citation>
    <scope>NUCLEOTIDE SEQUENCE [LARGE SCALE GENOMIC DNA]</scope>
    <source>
        <strain evidence="2 3">NPDC019434</strain>
    </source>
</reference>
<proteinExistence type="predicted"/>
<evidence type="ECO:0000313" key="2">
    <source>
        <dbReference type="EMBL" id="MEU2121310.1"/>
    </source>
</evidence>
<feature type="region of interest" description="Disordered" evidence="1">
    <location>
        <begin position="38"/>
        <end position="71"/>
    </location>
</feature>
<accession>A0ABV2X5Z1</accession>
<dbReference type="RefSeq" id="WP_157114604.1">
    <property type="nucleotide sequence ID" value="NZ_JBEYBM010000001.1"/>
</dbReference>
<dbReference type="EMBL" id="JBEYBR010000009">
    <property type="protein sequence ID" value="MEU2121310.1"/>
    <property type="molecule type" value="Genomic_DNA"/>
</dbReference>
<keyword evidence="3" id="KW-1185">Reference proteome</keyword>
<sequence length="71" mass="8066">MKKLYAPMMKAACPIDPETMATTMPFLQHEIVPHAMADPGRPADLLRRSAGRHGLLDHDLRHARRPRQRDA</sequence>
<dbReference type="Proteomes" id="UP001550535">
    <property type="component" value="Unassembled WGS sequence"/>
</dbReference>
<evidence type="ECO:0000313" key="3">
    <source>
        <dbReference type="Proteomes" id="UP001550535"/>
    </source>
</evidence>
<protein>
    <submittedName>
        <fullName evidence="2">Uncharacterized protein</fullName>
    </submittedName>
</protein>
<organism evidence="2 3">
    <name type="scientific">Nocardia niwae</name>
    <dbReference type="NCBI Taxonomy" id="626084"/>
    <lineage>
        <taxon>Bacteria</taxon>
        <taxon>Bacillati</taxon>
        <taxon>Actinomycetota</taxon>
        <taxon>Actinomycetes</taxon>
        <taxon>Mycobacteriales</taxon>
        <taxon>Nocardiaceae</taxon>
        <taxon>Nocardia</taxon>
    </lineage>
</organism>
<comment type="caution">
    <text evidence="2">The sequence shown here is derived from an EMBL/GenBank/DDBJ whole genome shotgun (WGS) entry which is preliminary data.</text>
</comment>
<evidence type="ECO:0000256" key="1">
    <source>
        <dbReference type="SAM" id="MobiDB-lite"/>
    </source>
</evidence>
<feature type="compositionally biased region" description="Basic residues" evidence="1">
    <location>
        <begin position="61"/>
        <end position="71"/>
    </location>
</feature>
<name>A0ABV2X5Z1_9NOCA</name>